<name>A0A1V9ZXR0_9STRA</name>
<dbReference type="GO" id="GO:0005634">
    <property type="term" value="C:nucleus"/>
    <property type="evidence" value="ECO:0007669"/>
    <property type="project" value="UniProtKB-SubCell"/>
</dbReference>
<dbReference type="EMBL" id="JNBS01001077">
    <property type="protein sequence ID" value="OQS02794.1"/>
    <property type="molecule type" value="Genomic_DNA"/>
</dbReference>
<evidence type="ECO:0000256" key="7">
    <source>
        <dbReference type="ARBA" id="ARBA00023242"/>
    </source>
</evidence>
<organism evidence="9 10">
    <name type="scientific">Thraustotheca clavata</name>
    <dbReference type="NCBI Taxonomy" id="74557"/>
    <lineage>
        <taxon>Eukaryota</taxon>
        <taxon>Sar</taxon>
        <taxon>Stramenopiles</taxon>
        <taxon>Oomycota</taxon>
        <taxon>Saprolegniomycetes</taxon>
        <taxon>Saprolegniales</taxon>
        <taxon>Achlyaceae</taxon>
        <taxon>Thraustotheca</taxon>
    </lineage>
</organism>
<reference evidence="9 10" key="1">
    <citation type="journal article" date="2014" name="Genome Biol. Evol.">
        <title>The secreted proteins of Achlya hypogyna and Thraustotheca clavata identify the ancestral oomycete secretome and reveal gene acquisitions by horizontal gene transfer.</title>
        <authorList>
            <person name="Misner I."/>
            <person name="Blouin N."/>
            <person name="Leonard G."/>
            <person name="Richards T.A."/>
            <person name="Lane C.E."/>
        </authorList>
    </citation>
    <scope>NUCLEOTIDE SEQUENCE [LARGE SCALE GENOMIC DNA]</scope>
    <source>
        <strain evidence="9 10">ATCC 34112</strain>
    </source>
</reference>
<comment type="similarity">
    <text evidence="2">Belongs to the alkB family.</text>
</comment>
<evidence type="ECO:0000256" key="1">
    <source>
        <dbReference type="ARBA" id="ARBA00004123"/>
    </source>
</evidence>
<dbReference type="InterPro" id="IPR005123">
    <property type="entry name" value="Oxoglu/Fe-dep_dioxygenase_dom"/>
</dbReference>
<evidence type="ECO:0000313" key="9">
    <source>
        <dbReference type="EMBL" id="OQS02794.1"/>
    </source>
</evidence>
<dbReference type="InterPro" id="IPR037151">
    <property type="entry name" value="AlkB-like_sf"/>
</dbReference>
<evidence type="ECO:0000256" key="5">
    <source>
        <dbReference type="ARBA" id="ARBA00023002"/>
    </source>
</evidence>
<dbReference type="PANTHER" id="PTHR46030:SF1">
    <property type="entry name" value="ALPHA-KETOGLUTARATE-DEPENDENT DIOXYGENASE ALKB HOMOLOG 6"/>
    <property type="match status" value="1"/>
</dbReference>
<gene>
    <name evidence="9" type="ORF">THRCLA_21325</name>
</gene>
<keyword evidence="7" id="KW-0539">Nucleus</keyword>
<dbReference type="AlphaFoldDB" id="A0A1V9ZXR0"/>
<dbReference type="PROSITE" id="PS51471">
    <property type="entry name" value="FE2OG_OXY"/>
    <property type="match status" value="1"/>
</dbReference>
<dbReference type="Pfam" id="PF13532">
    <property type="entry name" value="2OG-FeII_Oxy_2"/>
    <property type="match status" value="1"/>
</dbReference>
<dbReference type="GO" id="GO:0046872">
    <property type="term" value="F:metal ion binding"/>
    <property type="evidence" value="ECO:0007669"/>
    <property type="project" value="UniProtKB-KW"/>
</dbReference>
<dbReference type="Proteomes" id="UP000243217">
    <property type="component" value="Unassembled WGS sequence"/>
</dbReference>
<dbReference type="Gene3D" id="2.60.120.590">
    <property type="entry name" value="Alpha-ketoglutarate-dependent dioxygenase AlkB-like"/>
    <property type="match status" value="1"/>
</dbReference>
<keyword evidence="6" id="KW-0408">Iron</keyword>
<keyword evidence="3" id="KW-0479">Metal-binding</keyword>
<keyword evidence="5" id="KW-0560">Oxidoreductase</keyword>
<dbReference type="GO" id="GO:0051213">
    <property type="term" value="F:dioxygenase activity"/>
    <property type="evidence" value="ECO:0007669"/>
    <property type="project" value="UniProtKB-KW"/>
</dbReference>
<evidence type="ECO:0000256" key="6">
    <source>
        <dbReference type="ARBA" id="ARBA00023004"/>
    </source>
</evidence>
<dbReference type="SUPFAM" id="SSF51197">
    <property type="entry name" value="Clavaminate synthase-like"/>
    <property type="match status" value="1"/>
</dbReference>
<evidence type="ECO:0000256" key="4">
    <source>
        <dbReference type="ARBA" id="ARBA00022964"/>
    </source>
</evidence>
<evidence type="ECO:0000313" key="10">
    <source>
        <dbReference type="Proteomes" id="UP000243217"/>
    </source>
</evidence>
<protein>
    <submittedName>
        <fullName evidence="9">Alkylated DNA repair protein alkB</fullName>
    </submittedName>
</protein>
<evidence type="ECO:0000259" key="8">
    <source>
        <dbReference type="PROSITE" id="PS51471"/>
    </source>
</evidence>
<sequence length="240" mass="27249">MDFRKLLRQAKADAVHERNNIPKKVQEKQSTDEQKESTAKLVFAFSPRTVLNLEDYAVPSCHIKSIYYMEEWINEVEEASILEHVHAAPSSAWVELKARRLQVHGGLVTTSFTPSRLPQWLCILAQSFVDAGVFHAKFTPNHALINDYAPGEEILPHEDGPMYYPLVAIISTGATGRMTFRRHRNTSPQDAPFYLNLARRSLLIFTHDAYTDYLHSIDNVGIDNSTAHRISLTIRHVPTA</sequence>
<feature type="domain" description="Fe2OG dioxygenase" evidence="8">
    <location>
        <begin position="139"/>
        <end position="238"/>
    </location>
</feature>
<keyword evidence="10" id="KW-1185">Reference proteome</keyword>
<evidence type="ECO:0000256" key="2">
    <source>
        <dbReference type="ARBA" id="ARBA00007879"/>
    </source>
</evidence>
<keyword evidence="4" id="KW-0223">Dioxygenase</keyword>
<evidence type="ECO:0000256" key="3">
    <source>
        <dbReference type="ARBA" id="ARBA00022723"/>
    </source>
</evidence>
<dbReference type="PANTHER" id="PTHR46030">
    <property type="entry name" value="ALPHA-KETOGLUTARATE-DEPENDENT DIOXYGENASE ALKB HOMOLOG 6"/>
    <property type="match status" value="1"/>
</dbReference>
<comment type="subcellular location">
    <subcellularLocation>
        <location evidence="1">Nucleus</location>
    </subcellularLocation>
</comment>
<proteinExistence type="inferred from homology"/>
<dbReference type="OrthoDB" id="412814at2759"/>
<comment type="caution">
    <text evidence="9">The sequence shown here is derived from an EMBL/GenBank/DDBJ whole genome shotgun (WGS) entry which is preliminary data.</text>
</comment>
<accession>A0A1V9ZXR0</accession>
<dbReference type="InterPro" id="IPR027450">
    <property type="entry name" value="AlkB-like"/>
</dbReference>
<dbReference type="InterPro" id="IPR032862">
    <property type="entry name" value="ALKBH6"/>
</dbReference>